<sequence length="626" mass="69957">MTSRSGKPDTQADVELRDALSAKPPKHFVMVAGAGSGKTTSLIKALEYVSKTRGDQLRMRGQQIACITYTEVAVNEIRSDVGNDPLCRISTIHSFLWSLIQPFQSDIRDWVLVRIDEKIAEEEARQANPKTRAPSRPKIEANLTRLREQKEVVSSLERFTYGTGSDYRHGILGHADILKLVPALLEQKQLLRDLLAAKYPVLFVDESQDTMPAFIAALRTVTLTVKHEFCLGFFGDPMQKIFSTGSGAVALEEGWIEIRKPENFRCPQAVLKVINAIRAEDDRLVQTGGRTERSGDADIPVAGTARIFILPADEHRTTRIRDVREYLSRKNTDPHWKSDEKDADVRMLVLLHRAAASRLGFPNLYAALHDRSTESLKEGLADGTAWPLRPFLNYLLPLANALRDGDEFELVSILRGGTALPGQRDGESFVDSLKRLHAATTALERLFTDPNVTVRQVLQHAIATSLMTVDERMARHLALPVAPDLEHDPEYPPLLAFLACPAKEFFGYRKYLDDLSPFSTQQGVKGAQFDRVMVLLDDEEGEAMRSFSYGKYFGITALSATDMENIAIGKDSAIERTRRLFYVCCSRAVLDLAVVWFAPNVDVARAAVLERGFFRPDDVLSEDVLT</sequence>
<dbReference type="SUPFAM" id="SSF52540">
    <property type="entry name" value="P-loop containing nucleoside triphosphate hydrolases"/>
    <property type="match status" value="1"/>
</dbReference>
<dbReference type="Proteomes" id="UP001522662">
    <property type="component" value="Unassembled WGS sequence"/>
</dbReference>
<keyword evidence="2 5" id="KW-0378">Hydrolase</keyword>
<gene>
    <name evidence="7" type="ORF">MKJ03_20095</name>
</gene>
<evidence type="ECO:0000313" key="8">
    <source>
        <dbReference type="Proteomes" id="UP001522662"/>
    </source>
</evidence>
<feature type="domain" description="UvrD-like helicase ATP-binding" evidence="6">
    <location>
        <begin position="11"/>
        <end position="295"/>
    </location>
</feature>
<evidence type="ECO:0000256" key="3">
    <source>
        <dbReference type="ARBA" id="ARBA00022806"/>
    </source>
</evidence>
<keyword evidence="4 5" id="KW-0067">ATP-binding</keyword>
<dbReference type="InterPro" id="IPR000212">
    <property type="entry name" value="DNA_helicase_UvrD/REP"/>
</dbReference>
<geneLocation type="plasmid" evidence="7">
    <name>unnamed</name>
</geneLocation>
<keyword evidence="1 5" id="KW-0547">Nucleotide-binding</keyword>
<evidence type="ECO:0000259" key="6">
    <source>
        <dbReference type="PROSITE" id="PS51198"/>
    </source>
</evidence>
<evidence type="ECO:0000256" key="1">
    <source>
        <dbReference type="ARBA" id="ARBA00022741"/>
    </source>
</evidence>
<keyword evidence="8" id="KW-1185">Reference proteome</keyword>
<dbReference type="PROSITE" id="PS51198">
    <property type="entry name" value="UVRD_HELICASE_ATP_BIND"/>
    <property type="match status" value="1"/>
</dbReference>
<accession>A0ABT0D5G3</accession>
<dbReference type="RefSeq" id="WP_245137962.1">
    <property type="nucleotide sequence ID" value="NZ_CP128477.1"/>
</dbReference>
<evidence type="ECO:0000256" key="5">
    <source>
        <dbReference type="PROSITE-ProRule" id="PRU00560"/>
    </source>
</evidence>
<dbReference type="InterPro" id="IPR014016">
    <property type="entry name" value="UvrD-like_ATP-bd"/>
</dbReference>
<name>A0ABT0D5G3_9HYPH</name>
<organism evidence="7 8">
    <name type="scientific">Peteryoungia algae</name>
    <dbReference type="NCBI Taxonomy" id="2919917"/>
    <lineage>
        <taxon>Bacteria</taxon>
        <taxon>Pseudomonadati</taxon>
        <taxon>Pseudomonadota</taxon>
        <taxon>Alphaproteobacteria</taxon>
        <taxon>Hyphomicrobiales</taxon>
        <taxon>Rhizobiaceae</taxon>
        <taxon>Peteryoungia</taxon>
    </lineage>
</organism>
<comment type="caution">
    <text evidence="7">The sequence shown here is derived from an EMBL/GenBank/DDBJ whole genome shotgun (WGS) entry which is preliminary data.</text>
</comment>
<keyword evidence="3 5" id="KW-0347">Helicase</keyword>
<dbReference type="Pfam" id="PF13245">
    <property type="entry name" value="AAA_19"/>
    <property type="match status" value="1"/>
</dbReference>
<feature type="binding site" evidence="5">
    <location>
        <begin position="32"/>
        <end position="39"/>
    </location>
    <ligand>
        <name>ATP</name>
        <dbReference type="ChEBI" id="CHEBI:30616"/>
    </ligand>
</feature>
<evidence type="ECO:0000256" key="2">
    <source>
        <dbReference type="ARBA" id="ARBA00022801"/>
    </source>
</evidence>
<dbReference type="InterPro" id="IPR027417">
    <property type="entry name" value="P-loop_NTPase"/>
</dbReference>
<dbReference type="EMBL" id="JALAYX010000007">
    <property type="protein sequence ID" value="MCJ8240641.1"/>
    <property type="molecule type" value="Genomic_DNA"/>
</dbReference>
<dbReference type="PANTHER" id="PTHR11070:SF3">
    <property type="entry name" value="DNA 3'-5' HELICASE"/>
    <property type="match status" value="1"/>
</dbReference>
<evidence type="ECO:0000256" key="4">
    <source>
        <dbReference type="ARBA" id="ARBA00022840"/>
    </source>
</evidence>
<protein>
    <submittedName>
        <fullName evidence="7">AAA family ATPase</fullName>
    </submittedName>
</protein>
<dbReference type="Gene3D" id="3.40.50.300">
    <property type="entry name" value="P-loop containing nucleotide triphosphate hydrolases"/>
    <property type="match status" value="1"/>
</dbReference>
<reference evidence="7 8" key="1">
    <citation type="submission" date="2022-03" db="EMBL/GenBank/DDBJ databases">
        <title>Rhizobium SSM4.3 sp. nov., isolated from Sediment (Gouqi Island).</title>
        <authorList>
            <person name="Chen G."/>
        </authorList>
    </citation>
    <scope>NUCLEOTIDE SEQUENCE [LARGE SCALE GENOMIC DNA]</scope>
    <source>
        <strain evidence="7 8">SSM4.3</strain>
        <plasmid evidence="7">unnamed</plasmid>
    </source>
</reference>
<keyword evidence="7" id="KW-0614">Plasmid</keyword>
<dbReference type="PROSITE" id="PS50890">
    <property type="entry name" value="PUA"/>
    <property type="match status" value="1"/>
</dbReference>
<dbReference type="PANTHER" id="PTHR11070">
    <property type="entry name" value="UVRD / RECB / PCRA DNA HELICASE FAMILY MEMBER"/>
    <property type="match status" value="1"/>
</dbReference>
<evidence type="ECO:0000313" key="7">
    <source>
        <dbReference type="EMBL" id="MCJ8240641.1"/>
    </source>
</evidence>
<proteinExistence type="predicted"/>